<dbReference type="EMBL" id="LT629748">
    <property type="protein sequence ID" value="SDS82862.1"/>
    <property type="molecule type" value="Genomic_DNA"/>
</dbReference>
<name>A0A1H1VDK0_9GAMM</name>
<dbReference type="Proteomes" id="UP000243426">
    <property type="component" value="Chromosome I"/>
</dbReference>
<accession>A0A1H1VDK0</accession>
<dbReference type="PANTHER" id="PTHR43861">
    <property type="entry name" value="TRANS-ACONITATE 2-METHYLTRANSFERASE-RELATED"/>
    <property type="match status" value="1"/>
</dbReference>
<sequence length="191" mass="20735">MITIAVWPCADSALSWLNRGQRPLIDSADYYDTHSEQFYRDTVGVNMDALYARFLQHVPVGKPILDAGCGSGRDATAFKGLGYPVGAFDASEAMAIKASELLGQSVAVQMFEQFKETPRYGGIWACASLLHVPETKLPEAFSRLWEALLGGGVLYCSFKCSGQLIPDTVLSFSSATAGASPPLKAWGRFWL</sequence>
<dbReference type="GO" id="GO:0032259">
    <property type="term" value="P:methylation"/>
    <property type="evidence" value="ECO:0007669"/>
    <property type="project" value="UniProtKB-KW"/>
</dbReference>
<keyword evidence="2" id="KW-1185">Reference proteome</keyword>
<evidence type="ECO:0000313" key="1">
    <source>
        <dbReference type="EMBL" id="SDS82862.1"/>
    </source>
</evidence>
<dbReference type="GO" id="GO:0008168">
    <property type="term" value="F:methyltransferase activity"/>
    <property type="evidence" value="ECO:0007669"/>
    <property type="project" value="UniProtKB-KW"/>
</dbReference>
<dbReference type="SUPFAM" id="SSF53335">
    <property type="entry name" value="S-adenosyl-L-methionine-dependent methyltransferases"/>
    <property type="match status" value="1"/>
</dbReference>
<keyword evidence="1" id="KW-0808">Transferase</keyword>
<keyword evidence="1" id="KW-0489">Methyltransferase</keyword>
<dbReference type="InterPro" id="IPR029063">
    <property type="entry name" value="SAM-dependent_MTases_sf"/>
</dbReference>
<dbReference type="Pfam" id="PF13489">
    <property type="entry name" value="Methyltransf_23"/>
    <property type="match status" value="1"/>
</dbReference>
<dbReference type="AlphaFoldDB" id="A0A1H1VDK0"/>
<proteinExistence type="predicted"/>
<dbReference type="PANTHER" id="PTHR43861:SF1">
    <property type="entry name" value="TRANS-ACONITATE 2-METHYLTRANSFERASE"/>
    <property type="match status" value="1"/>
</dbReference>
<reference evidence="2" key="1">
    <citation type="submission" date="2016-10" db="EMBL/GenBank/DDBJ databases">
        <authorList>
            <person name="Varghese N."/>
            <person name="Submissions S."/>
        </authorList>
    </citation>
    <scope>NUCLEOTIDE SEQUENCE [LARGE SCALE GENOMIC DNA]</scope>
    <source>
        <strain evidence="2">2SM5</strain>
    </source>
</reference>
<dbReference type="Gene3D" id="3.40.50.150">
    <property type="entry name" value="Vaccinia Virus protein VP39"/>
    <property type="match status" value="1"/>
</dbReference>
<organism evidence="1 2">
    <name type="scientific">Halopseudomonas litoralis</name>
    <dbReference type="NCBI Taxonomy" id="797277"/>
    <lineage>
        <taxon>Bacteria</taxon>
        <taxon>Pseudomonadati</taxon>
        <taxon>Pseudomonadota</taxon>
        <taxon>Gammaproteobacteria</taxon>
        <taxon>Pseudomonadales</taxon>
        <taxon>Pseudomonadaceae</taxon>
        <taxon>Halopseudomonas</taxon>
    </lineage>
</organism>
<dbReference type="STRING" id="797277.SAMN05216198_2892"/>
<protein>
    <submittedName>
        <fullName evidence="1">Methyltransferase domain-containing protein</fullName>
    </submittedName>
</protein>
<gene>
    <name evidence="1" type="ORF">SAMN05216198_2892</name>
</gene>
<evidence type="ECO:0000313" key="2">
    <source>
        <dbReference type="Proteomes" id="UP000243426"/>
    </source>
</evidence>
<dbReference type="CDD" id="cd02440">
    <property type="entry name" value="AdoMet_MTases"/>
    <property type="match status" value="1"/>
</dbReference>